<reference evidence="12" key="1">
    <citation type="journal article" date="2015" name="Int. J. Syst. Evol. Microbiol.">
        <title>Rhizobium oryzicola sp. nov., potential plant-growth-promoting endophytic bacteria isolated from rice roots.</title>
        <authorList>
            <person name="Zhang X.X."/>
            <person name="Gao J.S."/>
            <person name="Cao Y.H."/>
            <person name="Sheirdil R.A."/>
            <person name="Wang X.C."/>
            <person name="Zhang L."/>
        </authorList>
    </citation>
    <scope>NUCLEOTIDE SEQUENCE</scope>
    <source>
        <strain evidence="12">05753</strain>
    </source>
</reference>
<dbReference type="EC" id="1.4.3.16" evidence="4"/>
<dbReference type="InterPro" id="IPR005288">
    <property type="entry name" value="NadB"/>
</dbReference>
<gene>
    <name evidence="12" type="ORF">Q2T52_13550</name>
</gene>
<dbReference type="PANTHER" id="PTHR42716:SF2">
    <property type="entry name" value="L-ASPARTATE OXIDASE, CHLOROPLASTIC"/>
    <property type="match status" value="1"/>
</dbReference>
<dbReference type="InterPro" id="IPR027477">
    <property type="entry name" value="Succ_DH/fumarate_Rdtase_cat_sf"/>
</dbReference>
<comment type="similarity">
    <text evidence="3">Belongs to the FAD-dependent oxidoreductase 2 family. NadB subfamily.</text>
</comment>
<comment type="cofactor">
    <cofactor evidence="1">
        <name>FAD</name>
        <dbReference type="ChEBI" id="CHEBI:57692"/>
    </cofactor>
</comment>
<dbReference type="InterPro" id="IPR037099">
    <property type="entry name" value="Fum_R/Succ_DH_flav-like_C_sf"/>
</dbReference>
<sequence>MTPTCYDLTGRVIVVGSGIAGLVTALSLAPQPVILITRAALGAETSSGWAQGGIAASMGAEDSPALHLSDTLAAGDGLCEEEIAATILGEARGAIAALEAFGVVFNRHPDGQFKLGLEAAHTRRRILHVAGDGAGAAIMQALIQRVRQTPSIEVLEGLEVRRLLVADNRIGGLMAESRYRRITLYTNRVVLATGGLGGLYETTTNPSGNYGQGVMLAARAGAVLSDMEFVQFHPTALDSPQRPLNLISEALRGEGAIVVNEKGERFLGALPGAELGPRDMVARAIGAEISRGGRVFLDAREAIGARFRQDFPLIATLCGQAGIDPAHDLIPVRPAVHYHMGGVATDLRARSSVDGLWIVGEAACTGLHGANRLASNSLLEATVMALRAAEDVSSAETRSVTVPSAPSYPPATDLSIVREIATRDLSIVRVGAGLTRAVTQLLPHIEDDSPSSDAAIVAISIAVFAWLRQESRGAHARSDFPELSMVALRRHMNLREILDTASIIAERSPGHTIQRKDSLT</sequence>
<keyword evidence="6" id="KW-0662">Pyridine nucleotide biosynthesis</keyword>
<dbReference type="Pfam" id="PF02910">
    <property type="entry name" value="Succ_DH_flav_C"/>
    <property type="match status" value="1"/>
</dbReference>
<evidence type="ECO:0000256" key="3">
    <source>
        <dbReference type="ARBA" id="ARBA00008562"/>
    </source>
</evidence>
<keyword evidence="7" id="KW-0274">FAD</keyword>
<dbReference type="Gene3D" id="3.50.50.60">
    <property type="entry name" value="FAD/NAD(P)-binding domain"/>
    <property type="match status" value="1"/>
</dbReference>
<dbReference type="InterPro" id="IPR015939">
    <property type="entry name" value="Fum_Rdtase/Succ_DH_flav-like_C"/>
</dbReference>
<dbReference type="InterPro" id="IPR003953">
    <property type="entry name" value="FAD-dep_OxRdtase_2_FAD-bd"/>
</dbReference>
<dbReference type="InterPro" id="IPR036188">
    <property type="entry name" value="FAD/NAD-bd_sf"/>
</dbReference>
<dbReference type="Pfam" id="PF00890">
    <property type="entry name" value="FAD_binding_2"/>
    <property type="match status" value="1"/>
</dbReference>
<evidence type="ECO:0000313" key="12">
    <source>
        <dbReference type="EMBL" id="MDO1583111.1"/>
    </source>
</evidence>
<keyword evidence="13" id="KW-1185">Reference proteome</keyword>
<dbReference type="SUPFAM" id="SSF51905">
    <property type="entry name" value="FAD/NAD(P)-binding domain"/>
    <property type="match status" value="1"/>
</dbReference>
<evidence type="ECO:0000256" key="2">
    <source>
        <dbReference type="ARBA" id="ARBA00004950"/>
    </source>
</evidence>
<keyword evidence="8 12" id="KW-0560">Oxidoreductase</keyword>
<dbReference type="NCBIfam" id="NF005701">
    <property type="entry name" value="PRK07512.1"/>
    <property type="match status" value="1"/>
</dbReference>
<comment type="caution">
    <text evidence="12">The sequence shown here is derived from an EMBL/GenBank/DDBJ whole genome shotgun (WGS) entry which is preliminary data.</text>
</comment>
<dbReference type="PANTHER" id="PTHR42716">
    <property type="entry name" value="L-ASPARTATE OXIDASE"/>
    <property type="match status" value="1"/>
</dbReference>
<dbReference type="RefSeq" id="WP_302077781.1">
    <property type="nucleotide sequence ID" value="NZ_JAUKWQ010000004.1"/>
</dbReference>
<dbReference type="Gene3D" id="1.20.58.100">
    <property type="entry name" value="Fumarate reductase/succinate dehydrogenase flavoprotein-like, C-terminal domain"/>
    <property type="match status" value="1"/>
</dbReference>
<comment type="pathway">
    <text evidence="2">Cofactor biosynthesis; NAD(+) biosynthesis; iminoaspartate from L-aspartate (oxidase route): step 1/1.</text>
</comment>
<dbReference type="Gene3D" id="3.90.700.10">
    <property type="entry name" value="Succinate dehydrogenase/fumarate reductase flavoprotein, catalytic domain"/>
    <property type="match status" value="1"/>
</dbReference>
<dbReference type="EMBL" id="JAUKWQ010000004">
    <property type="protein sequence ID" value="MDO1583111.1"/>
    <property type="molecule type" value="Genomic_DNA"/>
</dbReference>
<dbReference type="PRINTS" id="PR00368">
    <property type="entry name" value="FADPNR"/>
</dbReference>
<evidence type="ECO:0000256" key="6">
    <source>
        <dbReference type="ARBA" id="ARBA00022642"/>
    </source>
</evidence>
<organism evidence="12 13">
    <name type="scientific">Rhizobium oryzicola</name>
    <dbReference type="NCBI Taxonomy" id="1232668"/>
    <lineage>
        <taxon>Bacteria</taxon>
        <taxon>Pseudomonadati</taxon>
        <taxon>Pseudomonadota</taxon>
        <taxon>Alphaproteobacteria</taxon>
        <taxon>Hyphomicrobiales</taxon>
        <taxon>Rhizobiaceae</taxon>
        <taxon>Rhizobium/Agrobacterium group</taxon>
        <taxon>Rhizobium</taxon>
    </lineage>
</organism>
<feature type="domain" description="Fumarate reductase/succinate dehydrogenase flavoprotein-like C-terminal" evidence="11">
    <location>
        <begin position="457"/>
        <end position="482"/>
    </location>
</feature>
<feature type="domain" description="FAD-dependent oxidoreductase 2 FAD-binding" evidence="10">
    <location>
        <begin position="12"/>
        <end position="378"/>
    </location>
</feature>
<evidence type="ECO:0000256" key="9">
    <source>
        <dbReference type="ARBA" id="ARBA00048305"/>
    </source>
</evidence>
<comment type="catalytic activity">
    <reaction evidence="9">
        <text>L-aspartate + O2 = iminosuccinate + H2O2</text>
        <dbReference type="Rhea" id="RHEA:25876"/>
        <dbReference type="ChEBI" id="CHEBI:15379"/>
        <dbReference type="ChEBI" id="CHEBI:16240"/>
        <dbReference type="ChEBI" id="CHEBI:29991"/>
        <dbReference type="ChEBI" id="CHEBI:77875"/>
        <dbReference type="EC" id="1.4.3.16"/>
    </reaction>
    <physiologicalReaction direction="left-to-right" evidence="9">
        <dbReference type="Rhea" id="RHEA:25877"/>
    </physiologicalReaction>
</comment>
<evidence type="ECO:0000313" key="13">
    <source>
        <dbReference type="Proteomes" id="UP001169006"/>
    </source>
</evidence>
<dbReference type="SUPFAM" id="SSF46977">
    <property type="entry name" value="Succinate dehydrogenase/fumarate reductase flavoprotein C-terminal domain"/>
    <property type="match status" value="1"/>
</dbReference>
<dbReference type="Proteomes" id="UP001169006">
    <property type="component" value="Unassembled WGS sequence"/>
</dbReference>
<protein>
    <recommendedName>
        <fullName evidence="4">L-aspartate oxidase</fullName>
        <ecNumber evidence="4">1.4.3.16</ecNumber>
    </recommendedName>
</protein>
<dbReference type="GO" id="GO:0008734">
    <property type="term" value="F:L-aspartate oxidase activity"/>
    <property type="evidence" value="ECO:0007669"/>
    <property type="project" value="UniProtKB-EC"/>
</dbReference>
<evidence type="ECO:0000256" key="8">
    <source>
        <dbReference type="ARBA" id="ARBA00023002"/>
    </source>
</evidence>
<evidence type="ECO:0000256" key="5">
    <source>
        <dbReference type="ARBA" id="ARBA00022630"/>
    </source>
</evidence>
<proteinExistence type="inferred from homology"/>
<reference evidence="12" key="2">
    <citation type="submission" date="2023-07" db="EMBL/GenBank/DDBJ databases">
        <authorList>
            <person name="Sun H."/>
        </authorList>
    </citation>
    <scope>NUCLEOTIDE SEQUENCE</scope>
    <source>
        <strain evidence="12">05753</strain>
    </source>
</reference>
<accession>A0ABT8SXM5</accession>
<keyword evidence="5" id="KW-0285">Flavoprotein</keyword>
<evidence type="ECO:0000256" key="4">
    <source>
        <dbReference type="ARBA" id="ARBA00012173"/>
    </source>
</evidence>
<name>A0ABT8SXM5_9HYPH</name>
<evidence type="ECO:0000259" key="11">
    <source>
        <dbReference type="Pfam" id="PF02910"/>
    </source>
</evidence>
<dbReference type="SUPFAM" id="SSF56425">
    <property type="entry name" value="Succinate dehydrogenase/fumarate reductase flavoprotein, catalytic domain"/>
    <property type="match status" value="1"/>
</dbReference>
<evidence type="ECO:0000256" key="1">
    <source>
        <dbReference type="ARBA" id="ARBA00001974"/>
    </source>
</evidence>
<evidence type="ECO:0000259" key="10">
    <source>
        <dbReference type="Pfam" id="PF00890"/>
    </source>
</evidence>
<evidence type="ECO:0000256" key="7">
    <source>
        <dbReference type="ARBA" id="ARBA00022827"/>
    </source>
</evidence>